<evidence type="ECO:0000313" key="4">
    <source>
        <dbReference type="Proteomes" id="UP000321353"/>
    </source>
</evidence>
<dbReference type="Gene3D" id="2.130.10.10">
    <property type="entry name" value="YVTN repeat-like/Quinoprotein amine dehydrogenase"/>
    <property type="match status" value="2"/>
</dbReference>
<dbReference type="InterPro" id="IPR018391">
    <property type="entry name" value="PQQ_b-propeller_rpt"/>
</dbReference>
<dbReference type="EMBL" id="CP036264">
    <property type="protein sequence ID" value="QEF97782.1"/>
    <property type="molecule type" value="Genomic_DNA"/>
</dbReference>
<evidence type="ECO:0000259" key="2">
    <source>
        <dbReference type="Pfam" id="PF13360"/>
    </source>
</evidence>
<proteinExistence type="predicted"/>
<organism evidence="3 4">
    <name type="scientific">Stieleria maiorica</name>
    <dbReference type="NCBI Taxonomy" id="2795974"/>
    <lineage>
        <taxon>Bacteria</taxon>
        <taxon>Pseudomonadati</taxon>
        <taxon>Planctomycetota</taxon>
        <taxon>Planctomycetia</taxon>
        <taxon>Pirellulales</taxon>
        <taxon>Pirellulaceae</taxon>
        <taxon>Stieleria</taxon>
    </lineage>
</organism>
<dbReference type="SMART" id="SM00564">
    <property type="entry name" value="PQQ"/>
    <property type="match status" value="3"/>
</dbReference>
<dbReference type="Pfam" id="PF13360">
    <property type="entry name" value="PQQ_2"/>
    <property type="match status" value="1"/>
</dbReference>
<dbReference type="PANTHER" id="PTHR34512">
    <property type="entry name" value="CELL SURFACE PROTEIN"/>
    <property type="match status" value="1"/>
</dbReference>
<reference evidence="3 4" key="1">
    <citation type="submission" date="2019-02" db="EMBL/GenBank/DDBJ databases">
        <title>Planctomycetal bacteria perform biofilm scaping via a novel small molecule.</title>
        <authorList>
            <person name="Jeske O."/>
            <person name="Boedeker C."/>
            <person name="Wiegand S."/>
            <person name="Breitling P."/>
            <person name="Kallscheuer N."/>
            <person name="Jogler M."/>
            <person name="Rohde M."/>
            <person name="Petersen J."/>
            <person name="Medema M.H."/>
            <person name="Surup F."/>
            <person name="Jogler C."/>
        </authorList>
    </citation>
    <scope>NUCLEOTIDE SEQUENCE [LARGE SCALE GENOMIC DNA]</scope>
    <source>
        <strain evidence="3 4">Mal15</strain>
    </source>
</reference>
<sequence>MRDSLQTDLETPKTVNHWSRFIDRIHVPRHPYAPSPLRRVFCLTFLAILANSAVADNWPSFRNGGTSVVESEAPPIRWSPDHGIAWQVAIPGYGQSSPVVWNGTVYLTSSDGPWQTRQFVHSYELESGKHCWSREVSGSTKFENYFRNSRAAPTCVVDEHCIVSFFATGDVTAMDHQGEVLWTVALFDRFGMPVNERGTASSPCQTDDHVILVIDHSGPSYIVAINKSDGSIAWKTERGHRVPSWSSPVATTVANHDLIVISSADTIEAYDANNGAMLWQRSGLAGNHIPSATVVDGSVYTGSTQMFHSSASEEAIAGSNCKIDMGDLSESNAPTVVWSAERANSYYSSPLVFGGYVYYVNKSGVLYCVDAETGERCFAKRIGNPCWASAIGVTDDAGNQLIYFVTKNGFTVVLRPAPEYDQIARNQLWDAEAMVQAREEAKKSRESNRLPAEEAPEKTGPEKMLAGMPEKALHQLFSYDDPAVYGVAFAQDRLLIRTGQRLYCIGTKQ</sequence>
<keyword evidence="4" id="KW-1185">Reference proteome</keyword>
<dbReference type="InterPro" id="IPR015943">
    <property type="entry name" value="WD40/YVTN_repeat-like_dom_sf"/>
</dbReference>
<dbReference type="InterPro" id="IPR002372">
    <property type="entry name" value="PQQ_rpt_dom"/>
</dbReference>
<dbReference type="InterPro" id="IPR011047">
    <property type="entry name" value="Quinoprotein_ADH-like_sf"/>
</dbReference>
<dbReference type="SUPFAM" id="SSF50998">
    <property type="entry name" value="Quinoprotein alcohol dehydrogenase-like"/>
    <property type="match status" value="1"/>
</dbReference>
<protein>
    <submittedName>
        <fullName evidence="3">Outer membrane biogenesis protein BamB</fullName>
    </submittedName>
</protein>
<evidence type="ECO:0000313" key="3">
    <source>
        <dbReference type="EMBL" id="QEF97782.1"/>
    </source>
</evidence>
<name>A0A5B9M9B7_9BACT</name>
<feature type="compositionally biased region" description="Basic and acidic residues" evidence="1">
    <location>
        <begin position="440"/>
        <end position="461"/>
    </location>
</feature>
<evidence type="ECO:0000256" key="1">
    <source>
        <dbReference type="SAM" id="MobiDB-lite"/>
    </source>
</evidence>
<dbReference type="PANTHER" id="PTHR34512:SF30">
    <property type="entry name" value="OUTER MEMBRANE PROTEIN ASSEMBLY FACTOR BAMB"/>
    <property type="match status" value="1"/>
</dbReference>
<gene>
    <name evidence="3" type="ORF">Mal15_18260</name>
</gene>
<accession>A0A5B9M9B7</accession>
<feature type="region of interest" description="Disordered" evidence="1">
    <location>
        <begin position="440"/>
        <end position="463"/>
    </location>
</feature>
<dbReference type="AlphaFoldDB" id="A0A5B9M9B7"/>
<feature type="domain" description="Pyrrolo-quinoline quinone repeat" evidence="2">
    <location>
        <begin position="119"/>
        <end position="377"/>
    </location>
</feature>
<dbReference type="KEGG" id="smam:Mal15_18260"/>
<dbReference type="Proteomes" id="UP000321353">
    <property type="component" value="Chromosome"/>
</dbReference>